<dbReference type="Gene3D" id="2.120.10.30">
    <property type="entry name" value="TolB, C-terminal domain"/>
    <property type="match status" value="1"/>
</dbReference>
<gene>
    <name evidence="2" type="ORF">ACFQJ7_04195</name>
</gene>
<evidence type="ECO:0000313" key="3">
    <source>
        <dbReference type="Proteomes" id="UP001596414"/>
    </source>
</evidence>
<dbReference type="PANTHER" id="PTHR19328">
    <property type="entry name" value="HEDGEHOG-INTERACTING PROTEIN"/>
    <property type="match status" value="1"/>
</dbReference>
<dbReference type="SUPFAM" id="SSF50952">
    <property type="entry name" value="Soluble quinoprotein glucose dehydrogenase"/>
    <property type="match status" value="1"/>
</dbReference>
<evidence type="ECO:0000259" key="1">
    <source>
        <dbReference type="Pfam" id="PF07995"/>
    </source>
</evidence>
<comment type="caution">
    <text evidence="2">The sequence shown here is derived from an EMBL/GenBank/DDBJ whole genome shotgun (WGS) entry which is preliminary data.</text>
</comment>
<dbReference type="InterPro" id="IPR012938">
    <property type="entry name" value="Glc/Sorbosone_DH"/>
</dbReference>
<protein>
    <submittedName>
        <fullName evidence="2">PQQ-dependent sugar dehydrogenase</fullName>
    </submittedName>
</protein>
<evidence type="ECO:0000313" key="2">
    <source>
        <dbReference type="EMBL" id="MFC7125240.1"/>
    </source>
</evidence>
<dbReference type="InterPro" id="IPR011042">
    <property type="entry name" value="6-blade_b-propeller_TolB-like"/>
</dbReference>
<organism evidence="2 3">
    <name type="scientific">Halovenus rubra</name>
    <dbReference type="NCBI Taxonomy" id="869890"/>
    <lineage>
        <taxon>Archaea</taxon>
        <taxon>Methanobacteriati</taxon>
        <taxon>Methanobacteriota</taxon>
        <taxon>Stenosarchaea group</taxon>
        <taxon>Halobacteria</taxon>
        <taxon>Halobacteriales</taxon>
        <taxon>Haloarculaceae</taxon>
        <taxon>Halovenus</taxon>
    </lineage>
</organism>
<accession>A0ABD5X2A6</accession>
<proteinExistence type="predicted"/>
<dbReference type="Proteomes" id="UP001596414">
    <property type="component" value="Unassembled WGS sequence"/>
</dbReference>
<sequence>MNRRQFLSLGAGAGMAGLAGCTLGTATDSLKSDGLNVRLEDVVSGVSFPTGMVFLPNGDRLIIERTGQLLRHTDSGLAQGLFHDVSGQMAEVEGERGLVGIALHPNFEENSRFYLRYSGQLPESLSADEYSHVAVLAEYEANADRTGVVQESERRILTVPEPGPMHNAGSLTFGPEGYLYVALGDGQRTSFNEDGKSWWYDQGQAAQNVTDNLLGGIHRIDVDNPEDGKEYGIPDDNPLVGKEGRDEYYAWGFRNPYKMSIDDGRVFVGDVGEHTRESVYLVEKGANHGWPIVEGSSCAPSTSIGHTIADNPLNVFNPKTWQALTNRVSPVKVCATPKTSKGSIRDPIVEYQRTGSRAVTGGYVYRGEALPELQGKYVFGDYMVPAPLFAVDPAHDGKRPYPLEELTVENTESGRLNSAILSFARDPNDEMYVLTTGFEEGSGLIRRIAAAE</sequence>
<dbReference type="Pfam" id="PF07995">
    <property type="entry name" value="GSDH"/>
    <property type="match status" value="1"/>
</dbReference>
<dbReference type="EMBL" id="JBHSZQ010000004">
    <property type="protein sequence ID" value="MFC7125240.1"/>
    <property type="molecule type" value="Genomic_DNA"/>
</dbReference>
<feature type="domain" description="Glucose/Sorbosone dehydrogenase" evidence="1">
    <location>
        <begin position="48"/>
        <end position="297"/>
    </location>
</feature>
<dbReference type="RefSeq" id="WP_267636239.1">
    <property type="nucleotide sequence ID" value="NZ_JAODIY010000004.1"/>
</dbReference>
<dbReference type="PANTHER" id="PTHR19328:SF75">
    <property type="entry name" value="ALDOSE SUGAR DEHYDROGENASE YLII"/>
    <property type="match status" value="1"/>
</dbReference>
<dbReference type="InterPro" id="IPR011041">
    <property type="entry name" value="Quinoprot_gluc/sorb_DH_b-prop"/>
</dbReference>
<name>A0ABD5X2A6_9EURY</name>
<dbReference type="PROSITE" id="PS51257">
    <property type="entry name" value="PROKAR_LIPOPROTEIN"/>
    <property type="match status" value="1"/>
</dbReference>
<reference evidence="2 3" key="1">
    <citation type="journal article" date="2014" name="Int. J. Syst. Evol. Microbiol.">
        <title>Complete genome sequence of Corynebacterium casei LMG S-19264T (=DSM 44701T), isolated from a smear-ripened cheese.</title>
        <authorList>
            <consortium name="US DOE Joint Genome Institute (JGI-PGF)"/>
            <person name="Walter F."/>
            <person name="Albersmeier A."/>
            <person name="Kalinowski J."/>
            <person name="Ruckert C."/>
        </authorList>
    </citation>
    <scope>NUCLEOTIDE SEQUENCE [LARGE SCALE GENOMIC DNA]</scope>
    <source>
        <strain evidence="2 3">CGMCC 4.7215</strain>
    </source>
</reference>
<dbReference type="AlphaFoldDB" id="A0ABD5X2A6"/>